<gene>
    <name evidence="1" type="ORF">M0813_04158</name>
</gene>
<comment type="caution">
    <text evidence="1">The sequence shown here is derived from an EMBL/GenBank/DDBJ whole genome shotgun (WGS) entry which is preliminary data.</text>
</comment>
<name>A0ABQ8XP22_9EUKA</name>
<keyword evidence="2" id="KW-1185">Reference proteome</keyword>
<dbReference type="EMBL" id="JAOAOG010000271">
    <property type="protein sequence ID" value="KAJ6234355.1"/>
    <property type="molecule type" value="Genomic_DNA"/>
</dbReference>
<proteinExistence type="predicted"/>
<reference evidence="1" key="1">
    <citation type="submission" date="2022-08" db="EMBL/GenBank/DDBJ databases">
        <title>Novel sulfate-reducing endosymbionts in the free-living metamonad Anaeramoeba.</title>
        <authorList>
            <person name="Jerlstrom-Hultqvist J."/>
            <person name="Cepicka I."/>
            <person name="Gallot-Lavallee L."/>
            <person name="Salas-Leiva D."/>
            <person name="Curtis B.A."/>
            <person name="Zahonova K."/>
            <person name="Pipaliya S."/>
            <person name="Dacks J."/>
            <person name="Roger A.J."/>
        </authorList>
    </citation>
    <scope>NUCLEOTIDE SEQUENCE</scope>
    <source>
        <strain evidence="1">Schooner1</strain>
    </source>
</reference>
<evidence type="ECO:0000313" key="2">
    <source>
        <dbReference type="Proteomes" id="UP001150062"/>
    </source>
</evidence>
<sequence>MTYLSKNRFVTDLSKTTLSPQCCSIEGCQENTAKWCHLSKLKFCQKHSNTHHTLDSYKVHKVESYKHQDFEYCPKHRRRYTRQDIETTELFCDECLLYEKKYYNRKVQTFWNIEEASDYCVSTSQITKTKLCNKTLRYMKTKDKLKMLKNESEKNKIEETVQLSQNQKEMIEEINKIFRVFSQDIEKKTNEKTQRIEDKINYEKKQIKKLEGYEEIGKNIQEAYKLKVNTYVIKKYKEQKVVKPLLQKNLAKRDVYPNFSLKINLQELFEVKNTKK</sequence>
<accession>A0ABQ8XP22</accession>
<dbReference type="Proteomes" id="UP001150062">
    <property type="component" value="Unassembled WGS sequence"/>
</dbReference>
<organism evidence="1 2">
    <name type="scientific">Anaeramoeba flamelloides</name>
    <dbReference type="NCBI Taxonomy" id="1746091"/>
    <lineage>
        <taxon>Eukaryota</taxon>
        <taxon>Metamonada</taxon>
        <taxon>Anaeramoebidae</taxon>
        <taxon>Anaeramoeba</taxon>
    </lineage>
</organism>
<evidence type="ECO:0000313" key="1">
    <source>
        <dbReference type="EMBL" id="KAJ6234355.1"/>
    </source>
</evidence>
<protein>
    <submittedName>
        <fullName evidence="1">Uncharacterized protein</fullName>
    </submittedName>
</protein>